<dbReference type="Proteomes" id="UP000238762">
    <property type="component" value="Unassembled WGS sequence"/>
</dbReference>
<gene>
    <name evidence="1" type="ORF">C7B64_18575</name>
</gene>
<comment type="caution">
    <text evidence="1">The sequence shown here is derived from an EMBL/GenBank/DDBJ whole genome shotgun (WGS) entry which is preliminary data.</text>
</comment>
<dbReference type="RefSeq" id="WP_106290143.1">
    <property type="nucleotide sequence ID" value="NZ_CAWNTC010000141.1"/>
</dbReference>
<accession>A0A2T1BZD9</accession>
<proteinExistence type="predicted"/>
<evidence type="ECO:0000313" key="1">
    <source>
        <dbReference type="EMBL" id="PSB01395.1"/>
    </source>
</evidence>
<name>A0A2T1BZD9_9CYAN</name>
<organism evidence="1 2">
    <name type="scientific">Merismopedia glauca CCAP 1448/3</name>
    <dbReference type="NCBI Taxonomy" id="1296344"/>
    <lineage>
        <taxon>Bacteria</taxon>
        <taxon>Bacillati</taxon>
        <taxon>Cyanobacteriota</taxon>
        <taxon>Cyanophyceae</taxon>
        <taxon>Synechococcales</taxon>
        <taxon>Merismopediaceae</taxon>
        <taxon>Merismopedia</taxon>
    </lineage>
</organism>
<reference evidence="1 2" key="1">
    <citation type="submission" date="2018-02" db="EMBL/GenBank/DDBJ databases">
        <authorList>
            <person name="Cohen D.B."/>
            <person name="Kent A.D."/>
        </authorList>
    </citation>
    <scope>NUCLEOTIDE SEQUENCE [LARGE SCALE GENOMIC DNA]</scope>
    <source>
        <strain evidence="1 2">CCAP 1448/3</strain>
    </source>
</reference>
<dbReference type="EMBL" id="PVWJ01000110">
    <property type="protein sequence ID" value="PSB01395.1"/>
    <property type="molecule type" value="Genomic_DNA"/>
</dbReference>
<evidence type="ECO:0000313" key="2">
    <source>
        <dbReference type="Proteomes" id="UP000238762"/>
    </source>
</evidence>
<keyword evidence="2" id="KW-1185">Reference proteome</keyword>
<sequence>MPSSSLTVEITVPNFGTIGYQIPNQLSSQQQQDLNDWYDVLEQNWLDGQQYYSDRYLYDDKI</sequence>
<reference evidence="1 2" key="2">
    <citation type="submission" date="2018-03" db="EMBL/GenBank/DDBJ databases">
        <title>The ancient ancestry and fast evolution of plastids.</title>
        <authorList>
            <person name="Moore K.R."/>
            <person name="Magnabosco C."/>
            <person name="Momper L."/>
            <person name="Gold D.A."/>
            <person name="Bosak T."/>
            <person name="Fournier G.P."/>
        </authorList>
    </citation>
    <scope>NUCLEOTIDE SEQUENCE [LARGE SCALE GENOMIC DNA]</scope>
    <source>
        <strain evidence="1 2">CCAP 1448/3</strain>
    </source>
</reference>
<dbReference type="AlphaFoldDB" id="A0A2T1BZD9"/>
<protein>
    <submittedName>
        <fullName evidence="1">Uncharacterized protein</fullName>
    </submittedName>
</protein>